<dbReference type="GO" id="GO:0004497">
    <property type="term" value="F:monooxygenase activity"/>
    <property type="evidence" value="ECO:0007669"/>
    <property type="project" value="UniProtKB-KW"/>
</dbReference>
<evidence type="ECO:0000313" key="11">
    <source>
        <dbReference type="EMBL" id="KAG5650875.1"/>
    </source>
</evidence>
<keyword evidence="4 9" id="KW-0349">Heme</keyword>
<keyword evidence="12" id="KW-1185">Reference proteome</keyword>
<evidence type="ECO:0000256" key="1">
    <source>
        <dbReference type="ARBA" id="ARBA00001971"/>
    </source>
</evidence>
<reference evidence="11" key="1">
    <citation type="submission" date="2021-02" db="EMBL/GenBank/DDBJ databases">
        <authorList>
            <person name="Nieuwenhuis M."/>
            <person name="Van De Peppel L.J.J."/>
        </authorList>
    </citation>
    <scope>NUCLEOTIDE SEQUENCE</scope>
    <source>
        <strain evidence="11">D49</strain>
    </source>
</reference>
<dbReference type="PANTHER" id="PTHR46300:SF12">
    <property type="entry name" value="P450, PUTATIVE (EUROFUNG)-RELATED"/>
    <property type="match status" value="1"/>
</dbReference>
<dbReference type="PANTHER" id="PTHR46300">
    <property type="entry name" value="P450, PUTATIVE (EUROFUNG)-RELATED-RELATED"/>
    <property type="match status" value="1"/>
</dbReference>
<evidence type="ECO:0000256" key="3">
    <source>
        <dbReference type="ARBA" id="ARBA00010617"/>
    </source>
</evidence>
<evidence type="ECO:0000256" key="6">
    <source>
        <dbReference type="ARBA" id="ARBA00023002"/>
    </source>
</evidence>
<dbReference type="PROSITE" id="PS00086">
    <property type="entry name" value="CYTOCHROME_P450"/>
    <property type="match status" value="1"/>
</dbReference>
<dbReference type="GO" id="GO:0005506">
    <property type="term" value="F:iron ion binding"/>
    <property type="evidence" value="ECO:0007669"/>
    <property type="project" value="InterPro"/>
</dbReference>
<evidence type="ECO:0000256" key="4">
    <source>
        <dbReference type="ARBA" id="ARBA00022617"/>
    </source>
</evidence>
<dbReference type="OrthoDB" id="2789670at2759"/>
<proteinExistence type="inferred from homology"/>
<dbReference type="CDD" id="cd11065">
    <property type="entry name" value="CYP64-like"/>
    <property type="match status" value="1"/>
</dbReference>
<comment type="similarity">
    <text evidence="3 10">Belongs to the cytochrome P450 family.</text>
</comment>
<feature type="binding site" description="axial binding residue" evidence="9">
    <location>
        <position position="268"/>
    </location>
    <ligand>
        <name>heme</name>
        <dbReference type="ChEBI" id="CHEBI:30413"/>
    </ligand>
    <ligandPart>
        <name>Fe</name>
        <dbReference type="ChEBI" id="CHEBI:18248"/>
    </ligandPart>
</feature>
<evidence type="ECO:0000256" key="2">
    <source>
        <dbReference type="ARBA" id="ARBA00005179"/>
    </source>
</evidence>
<protein>
    <recommendedName>
        <fullName evidence="13">Cytochrome P450</fullName>
    </recommendedName>
</protein>
<dbReference type="InterPro" id="IPR036396">
    <property type="entry name" value="Cyt_P450_sf"/>
</dbReference>
<dbReference type="Gene3D" id="1.10.630.10">
    <property type="entry name" value="Cytochrome P450"/>
    <property type="match status" value="1"/>
</dbReference>
<keyword evidence="8 10" id="KW-0503">Monooxygenase</keyword>
<keyword evidence="6 10" id="KW-0560">Oxidoreductase</keyword>
<gene>
    <name evidence="11" type="ORF">H0H81_010675</name>
</gene>
<evidence type="ECO:0000256" key="10">
    <source>
        <dbReference type="RuleBase" id="RU000461"/>
    </source>
</evidence>
<dbReference type="GO" id="GO:0020037">
    <property type="term" value="F:heme binding"/>
    <property type="evidence" value="ECO:0007669"/>
    <property type="project" value="InterPro"/>
</dbReference>
<dbReference type="InterPro" id="IPR002401">
    <property type="entry name" value="Cyt_P450_E_grp-I"/>
</dbReference>
<dbReference type="SUPFAM" id="SSF48264">
    <property type="entry name" value="Cytochrome P450"/>
    <property type="match status" value="1"/>
</dbReference>
<accession>A0A9P7GP61</accession>
<dbReference type="InterPro" id="IPR001128">
    <property type="entry name" value="Cyt_P450"/>
</dbReference>
<reference evidence="11" key="2">
    <citation type="submission" date="2021-10" db="EMBL/GenBank/DDBJ databases">
        <title>Phylogenomics reveals ancestral predisposition of the termite-cultivated fungus Termitomyces towards a domesticated lifestyle.</title>
        <authorList>
            <person name="Auxier B."/>
            <person name="Grum-Grzhimaylo A."/>
            <person name="Cardenas M.E."/>
            <person name="Lodge J.D."/>
            <person name="Laessoe T."/>
            <person name="Pedersen O."/>
            <person name="Smith M.E."/>
            <person name="Kuyper T.W."/>
            <person name="Franco-Molano E.A."/>
            <person name="Baroni T.J."/>
            <person name="Aanen D.K."/>
        </authorList>
    </citation>
    <scope>NUCLEOTIDE SEQUENCE</scope>
    <source>
        <strain evidence="11">D49</strain>
    </source>
</reference>
<evidence type="ECO:0000256" key="9">
    <source>
        <dbReference type="PIRSR" id="PIRSR602401-1"/>
    </source>
</evidence>
<name>A0A9P7GP61_9AGAR</name>
<dbReference type="Proteomes" id="UP000717328">
    <property type="component" value="Unassembled WGS sequence"/>
</dbReference>
<keyword evidence="7 9" id="KW-0408">Iron</keyword>
<evidence type="ECO:0000313" key="12">
    <source>
        <dbReference type="Proteomes" id="UP000717328"/>
    </source>
</evidence>
<keyword evidence="5 9" id="KW-0479">Metal-binding</keyword>
<dbReference type="GO" id="GO:0016705">
    <property type="term" value="F:oxidoreductase activity, acting on paired donors, with incorporation or reduction of molecular oxygen"/>
    <property type="evidence" value="ECO:0007669"/>
    <property type="project" value="InterPro"/>
</dbReference>
<comment type="pathway">
    <text evidence="2">Secondary metabolite biosynthesis.</text>
</comment>
<dbReference type="PRINTS" id="PR00463">
    <property type="entry name" value="EP450I"/>
</dbReference>
<dbReference type="AlphaFoldDB" id="A0A9P7GP61"/>
<dbReference type="EMBL" id="JABCKI010000344">
    <property type="protein sequence ID" value="KAG5650875.1"/>
    <property type="molecule type" value="Genomic_DNA"/>
</dbReference>
<comment type="caution">
    <text evidence="11">The sequence shown here is derived from an EMBL/GenBank/DDBJ whole genome shotgun (WGS) entry which is preliminary data.</text>
</comment>
<dbReference type="Pfam" id="PF00067">
    <property type="entry name" value="p450"/>
    <property type="match status" value="1"/>
</dbReference>
<dbReference type="InterPro" id="IPR050364">
    <property type="entry name" value="Cytochrome_P450_fung"/>
</dbReference>
<comment type="cofactor">
    <cofactor evidence="1 9">
        <name>heme</name>
        <dbReference type="ChEBI" id="CHEBI:30413"/>
    </cofactor>
</comment>
<evidence type="ECO:0008006" key="13">
    <source>
        <dbReference type="Google" id="ProtNLM"/>
    </source>
</evidence>
<dbReference type="InterPro" id="IPR017972">
    <property type="entry name" value="Cyt_P450_CS"/>
</dbReference>
<evidence type="ECO:0000256" key="5">
    <source>
        <dbReference type="ARBA" id="ARBA00022723"/>
    </source>
</evidence>
<evidence type="ECO:0000256" key="8">
    <source>
        <dbReference type="ARBA" id="ARBA00023033"/>
    </source>
</evidence>
<organism evidence="11 12">
    <name type="scientific">Sphagnurus paluster</name>
    <dbReference type="NCBI Taxonomy" id="117069"/>
    <lineage>
        <taxon>Eukaryota</taxon>
        <taxon>Fungi</taxon>
        <taxon>Dikarya</taxon>
        <taxon>Basidiomycota</taxon>
        <taxon>Agaricomycotina</taxon>
        <taxon>Agaricomycetes</taxon>
        <taxon>Agaricomycetidae</taxon>
        <taxon>Agaricales</taxon>
        <taxon>Tricholomatineae</taxon>
        <taxon>Lyophyllaceae</taxon>
        <taxon>Sphagnurus</taxon>
    </lineage>
</organism>
<evidence type="ECO:0000256" key="7">
    <source>
        <dbReference type="ARBA" id="ARBA00023004"/>
    </source>
</evidence>
<sequence>MAGEIILTIAYGLQIQEHDDPYVAISQEAVESLNAAVVPGAFFVDFLPVLKHVPEWVPGAGFKRKARAWRALALATVNTPFEGAVRAIDSGDFTPSFVSYSWENLDASGDLEEEKEVIKGTAAAMYSAGLDTMVSIGASCILGFLSNPEALRKARQEIDRVVGTERLPNFGDRDSLPYIIAVTKEALRWKDVGPLAIPHFIDVEDEYKGYRIPAGSIVLPNAWAILHNEAAYPDPFTFNPDRFMKDGKLNEDIKDPASAAFGFGRRICPGRYMGFSAVWITIASLVAAFDIGKAVDADGNVIEPSYEYTTTGLIQWVEFLYPLSMSLIEVRPVSSAPLPFECSIKPRSPQAEILIRETLDAEYF</sequence>